<feature type="compositionally biased region" description="Acidic residues" evidence="1">
    <location>
        <begin position="84"/>
        <end position="97"/>
    </location>
</feature>
<dbReference type="CDD" id="cd00037">
    <property type="entry name" value="CLECT"/>
    <property type="match status" value="1"/>
</dbReference>
<dbReference type="SUPFAM" id="SSF56436">
    <property type="entry name" value="C-type lectin-like"/>
    <property type="match status" value="1"/>
</dbReference>
<evidence type="ECO:0000313" key="5">
    <source>
        <dbReference type="Proteomes" id="UP000472755"/>
    </source>
</evidence>
<feature type="region of interest" description="Disordered" evidence="1">
    <location>
        <begin position="40"/>
        <end position="163"/>
    </location>
</feature>
<accession>A0A6L6LUN2</accession>
<dbReference type="InterPro" id="IPR016187">
    <property type="entry name" value="CTDL_fold"/>
</dbReference>
<dbReference type="InterPro" id="IPR016186">
    <property type="entry name" value="C-type_lectin-like/link_sf"/>
</dbReference>
<reference evidence="4 5" key="1">
    <citation type="journal article" date="2019" name="Nat. Med.">
        <title>A library of human gut bacterial isolates paired with longitudinal multiomics data enables mechanistic microbiome research.</title>
        <authorList>
            <person name="Poyet M."/>
            <person name="Groussin M."/>
            <person name="Gibbons S.M."/>
            <person name="Avila-Pacheco J."/>
            <person name="Jiang X."/>
            <person name="Kearney S.M."/>
            <person name="Perrotta A.R."/>
            <person name="Berdy B."/>
            <person name="Zhao S."/>
            <person name="Lieberman T.D."/>
            <person name="Swanson P.K."/>
            <person name="Smith M."/>
            <person name="Roesemann S."/>
            <person name="Alexander J.E."/>
            <person name="Rich S.A."/>
            <person name="Livny J."/>
            <person name="Vlamakis H."/>
            <person name="Clish C."/>
            <person name="Bullock K."/>
            <person name="Deik A."/>
            <person name="Scott J."/>
            <person name="Pierce K.A."/>
            <person name="Xavier R.J."/>
            <person name="Alm E.J."/>
        </authorList>
    </citation>
    <scope>NUCLEOTIDE SEQUENCE [LARGE SCALE GENOMIC DNA]</scope>
    <source>
        <strain evidence="4 5">BIOML-A4</strain>
    </source>
</reference>
<dbReference type="InterPro" id="IPR001304">
    <property type="entry name" value="C-type_lectin-like"/>
</dbReference>
<gene>
    <name evidence="4" type="ORF">GMD59_14335</name>
</gene>
<dbReference type="EMBL" id="WMZU01000027">
    <property type="protein sequence ID" value="MTS28456.1"/>
    <property type="molecule type" value="Genomic_DNA"/>
</dbReference>
<evidence type="ECO:0000256" key="2">
    <source>
        <dbReference type="SAM" id="SignalP"/>
    </source>
</evidence>
<name>A0A6L6LUN2_9FIRM</name>
<organism evidence="4 5">
    <name type="scientific">Ruthenibacterium lactatiformans</name>
    <dbReference type="NCBI Taxonomy" id="1550024"/>
    <lineage>
        <taxon>Bacteria</taxon>
        <taxon>Bacillati</taxon>
        <taxon>Bacillota</taxon>
        <taxon>Clostridia</taxon>
        <taxon>Eubacteriales</taxon>
        <taxon>Oscillospiraceae</taxon>
        <taxon>Ruthenibacterium</taxon>
    </lineage>
</organism>
<evidence type="ECO:0000256" key="1">
    <source>
        <dbReference type="SAM" id="MobiDB-lite"/>
    </source>
</evidence>
<protein>
    <recommendedName>
        <fullName evidence="3">C-type lectin domain-containing protein</fullName>
    </recommendedName>
</protein>
<evidence type="ECO:0000313" key="4">
    <source>
        <dbReference type="EMBL" id="MTS28456.1"/>
    </source>
</evidence>
<feature type="compositionally biased region" description="Low complexity" evidence="1">
    <location>
        <begin position="53"/>
        <end position="62"/>
    </location>
</feature>
<feature type="chain" id="PRO_5026757922" description="C-type lectin domain-containing protein" evidence="2">
    <location>
        <begin position="36"/>
        <end position="2914"/>
    </location>
</feature>
<evidence type="ECO:0000259" key="3">
    <source>
        <dbReference type="PROSITE" id="PS50041"/>
    </source>
</evidence>
<dbReference type="RefSeq" id="WP_172726267.1">
    <property type="nucleotide sequence ID" value="NZ_WMZN01000030.1"/>
</dbReference>
<keyword evidence="2" id="KW-0732">Signal</keyword>
<proteinExistence type="predicted"/>
<feature type="compositionally biased region" description="Acidic residues" evidence="1">
    <location>
        <begin position="120"/>
        <end position="163"/>
    </location>
</feature>
<feature type="domain" description="C-type lectin" evidence="3">
    <location>
        <begin position="1808"/>
        <end position="1896"/>
    </location>
</feature>
<sequence length="2914" mass="319555">MKKIKSKHLWRRGATLLLAMLMLFTCVGSALPAFAEEATGNTATVDSGDPVLADSSAGGDSTGDTDADLPDDTPQRPTLPSGEDISEETPPADESDGETVPPADSDSSEEPAAPDSGDSIPDESESEPTEQPGEGDADLPEDEQPGGEEPDPDEDEEIPEDEPEDVPFEALVILDPENGATVQAEVGEEVTFKAPVNREDVAVAYQWQRFQKPAQGSAHTEALYDYAEGETTEYWYALDDMREAEALAMNPDMLWPGIEMYYATVAALDEIGADSSDVSVAWRTPNFALEGYTISAAETEGGIEIYADKDDERHVARLNENNEWAFGAAEEKPATTGVWLNIEGANGPEYTFTVTERDYDASFRCEVTVLDEAYLEQCAAILAEQGVELTEEQRTAEQKLYSVVMSVESGEKEALPEDETMTFSAARSMLRAAASGKPHLSADAQWIEGLDGSYQYITKDTYDRVMQWYYEKEISWTEVNRYWTSIGPKGWNEYYTANILDSDGKATGATRLYQGFDLTDGALETNSEWYGKTVYFRVRGSGGTGTAIDIPAYTELATDENGDYIEAASGTRYKRAITFLNAYVPDAQSMYKSFLSYTTSDGWLLEQDDNGNPTGDTKDMHIQTYIVDCDSFNADPQRYMVDAEGNYRVDSVGWGVCCYEEPDLSGKAYWVLKDYLANGYGFLAGHDTMYAYAGAYYDAYGADLDESTIDPNDGTTWYYAINSWLPYGYTRDGRQSNTRGGHFYMNQLMGSNKGNVLSGTVKPSDAVSGLLSIGGSHSIYGKNIIFGGEELRVRQFGYTAAQAEANAKYRTPTNFPYSFEANPIFRASFTHTNQQAAFGPIWIDYTGNNEYCVAEYGYYDHPLVWNVDGKTGTNNFYLSGTGNFLMNQIGHLPKNSASTGESFLFTNSVFFISQRKQCEICAANQHGQETVHFVRRINSANAEAVLSALQAGGSYWYPIDGCYQLTEDLTLPEDWTPIKGFKGHWNSDVYTVTLNSKGTPLLDNTSTDGESGWNLGVNRANGTQNVFNSAMTRTTGVARVLGDLNDLFGTDMNYAGYTVKILGKDNPSYMSAGEVYDCTINSDSKYVISNLPCIFDTTTRNGVLKARVYTPEGREVTEYGVIRVNVDRDFWDNDMTIPLYLGNFTVEPVSDEQTYESAQAFFSATTTASEKPSLVGWEYRKDESDTWQAIPGDWDVSLSNEERITADGDHLLTTKLTLNNADPAWDGYEFRAVFSSPSFGQWNTYEYWLQGAVASGTETPGSVHKPVNRPNFTGELAVYLWPAYAQQGADQTTYAGAKATFSSYGYALDDGTAITAEWQYSTDAFDPYNGGAYLEWHDVKGSTEWGGLEVITVNAPQLEYRTGIDLALSDTNPLASIETFHENAQFHGVQTFLTVDKVDIAQHGTHFRVKYTATSSHGTIMEWYSNIADEKSGAWTTDTGMFGGDVSQTVTNNSNILNVKLPELEIVTTPSALCGGAPYIDTMTPDEYGQMLLLPGTAATVANGTATYEAILYYKPEELAPTPTWQFMTYMDHAPKFWADANGNRSSVVTANGLTVTVTNTDLGDALYQGVPGYKAIKSVMTISNVPASMYNPETLTKYYFRCIGAATYTTVKDTYSMARVDKWGGLVIDYAIDLHHNGVVNYGNTNIINGTTVTDAAGIVQATTGRQSSVWTYPKLSIHVPAGHHINTAIVYFDSKVAHNANDYISYNAPALKSLGITVQEADANKLVLISTTKNKVELNTWQTALRNYVSFTTYDNADFTASKVAAGTTGGAKIRWVVDELRLAGVRVDPNTGKAFKVVNAGKIISWDEAFSLARAYDPDIGTNGRLAEITNASENSLIYNLKGGNNGVRVWLGANSTSGRWQWKTSGAGVSYTPGGISGDGSYLVQNSNGSWSGLKASYDTSRNVTMTNIGCGWNYGDSITLGRVTTRTFTKTAGHKYYVLAAFGDYGDSNGGGPISCDDPYFYANCNWDGSWDTWLTGIDGIYTASSSGTATVKMWTDRCGTPLYNNGYQGGGAALYYMNVYDLTAAFGAGKEPSAAQCSEWFRGSTNVYSIGYIPSKTVKVGEQVITDVRYYAVEYNLPSLAFAVTDHSAEDETFIGTNAKYTPQPGDKTVTAIISGNSKVYDGTQISPSAFTVYGGEGASESLFNITYTVTQGSYANYSPQIVDGDQWRETGAINTARYHVVAALTDAAIKAGWKLSDDSVLECDLIIYQRPINVYSYHNNRVYDQTSAGIINNIQPEARSGDSGIIPGDTVRFNTTAVYGSYVDKDGKAAIHNSDTNNGGSEYTMYRNAKLSDLFIVHSEDSDPHHNYRLGAETYTGAINKRPVVVHSLYLEEPDHPRNVKTYDSTNQATITDILIDNVLPGDEIGLKQQTMTGTYATAQAGETLTADGKTQKDRLKKLQENVITASTNAELTGNDFGDYFIERESYSGAICREVLEVRIKNQVKLYGEADIETPWHINAFDANSTSNPDGWLSITGLKGADKIELNDSFFRLGAFAPDGSTIAFGPQTPVGRYPVTETGITETNLPVLKNYIVAVYDGQLEIEPREVVVTASDGDWYEKAEGVPEVHATFEVQNDDRETYRMVGADNTSRYADMRLMNDDTVERFIRATDGATPAASSLTGQLRTILTNEAREYEEDGVKSTMLRNGSNIWYDTAWYVHAPARYLDLEAEYTLYPCEWCEQYHGFAMGTDHWHITGYETKVNQDAEKGDVLTVATVENLLGETVQNYKLRFVSGTLRVHPKLRFQLKATVPMYVCMYAYNGDGEVVEPTEYGITNYSNGSIRVTDINVDSTGGGFLITDKAPLDLLRGEMSMNMFGTQLVPGANTPANPERWIAAADASGGVDGVFLHLPLECYIASGNVNDETVCTPVAKVQYTIAEYGKTVPEVDDAELPEYIHGEPVTPSTTG</sequence>
<dbReference type="Proteomes" id="UP000472755">
    <property type="component" value="Unassembled WGS sequence"/>
</dbReference>
<dbReference type="Gene3D" id="3.10.100.10">
    <property type="entry name" value="Mannose-Binding Protein A, subunit A"/>
    <property type="match status" value="1"/>
</dbReference>
<feature type="signal peptide" evidence="2">
    <location>
        <begin position="1"/>
        <end position="35"/>
    </location>
</feature>
<comment type="caution">
    <text evidence="4">The sequence shown here is derived from an EMBL/GenBank/DDBJ whole genome shotgun (WGS) entry which is preliminary data.</text>
</comment>
<dbReference type="PROSITE" id="PS50041">
    <property type="entry name" value="C_TYPE_LECTIN_2"/>
    <property type="match status" value="1"/>
</dbReference>